<organism evidence="2">
    <name type="scientific">uncultured Caudovirales phage</name>
    <dbReference type="NCBI Taxonomy" id="2100421"/>
    <lineage>
        <taxon>Viruses</taxon>
        <taxon>Duplodnaviria</taxon>
        <taxon>Heunggongvirae</taxon>
        <taxon>Uroviricota</taxon>
        <taxon>Caudoviricetes</taxon>
        <taxon>Peduoviridae</taxon>
        <taxon>Maltschvirus</taxon>
        <taxon>Maltschvirus maltsch</taxon>
    </lineage>
</organism>
<protein>
    <submittedName>
        <fullName evidence="2">Uncharacterized protein</fullName>
    </submittedName>
</protein>
<feature type="transmembrane region" description="Helical" evidence="1">
    <location>
        <begin position="6"/>
        <end position="26"/>
    </location>
</feature>
<accession>A0A6J5LJJ8</accession>
<evidence type="ECO:0000256" key="1">
    <source>
        <dbReference type="SAM" id="Phobius"/>
    </source>
</evidence>
<keyword evidence="1" id="KW-1133">Transmembrane helix</keyword>
<evidence type="ECO:0000313" key="2">
    <source>
        <dbReference type="EMBL" id="CAB4133513.1"/>
    </source>
</evidence>
<keyword evidence="1" id="KW-0472">Membrane</keyword>
<dbReference type="EMBL" id="LR796274">
    <property type="protein sequence ID" value="CAB4133513.1"/>
    <property type="molecule type" value="Genomic_DNA"/>
</dbReference>
<proteinExistence type="predicted"/>
<gene>
    <name evidence="2" type="ORF">UFOVP257_235</name>
</gene>
<reference evidence="2" key="1">
    <citation type="submission" date="2020-04" db="EMBL/GenBank/DDBJ databases">
        <authorList>
            <person name="Chiriac C."/>
            <person name="Salcher M."/>
            <person name="Ghai R."/>
            <person name="Kavagutti S V."/>
        </authorList>
    </citation>
    <scope>NUCLEOTIDE SEQUENCE</scope>
</reference>
<name>A0A6J5LJJ8_9CAUD</name>
<sequence>MSNFIYGTIFGIIVSAIGFSGIAHVLDKAVTATKVQAVELSK</sequence>
<keyword evidence="1" id="KW-0812">Transmembrane</keyword>